<dbReference type="EMBL" id="JARQZJ010000134">
    <property type="protein sequence ID" value="KAK9892406.1"/>
    <property type="molecule type" value="Genomic_DNA"/>
</dbReference>
<protein>
    <recommendedName>
        <fullName evidence="4">Ska2 N-terminal domain-containing protein</fullName>
    </recommendedName>
</protein>
<evidence type="ECO:0008006" key="4">
    <source>
        <dbReference type="Google" id="ProtNLM"/>
    </source>
</evidence>
<dbReference type="Proteomes" id="UP001431783">
    <property type="component" value="Unassembled WGS sequence"/>
</dbReference>
<reference evidence="2 3" key="1">
    <citation type="submission" date="2023-03" db="EMBL/GenBank/DDBJ databases">
        <title>Genome insight into feeding habits of ladybird beetles.</title>
        <authorList>
            <person name="Li H.-S."/>
            <person name="Huang Y.-H."/>
            <person name="Pang H."/>
        </authorList>
    </citation>
    <scope>NUCLEOTIDE SEQUENCE [LARGE SCALE GENOMIC DNA]</scope>
    <source>
        <strain evidence="2">SYSU_2023b</strain>
        <tissue evidence="2">Whole body</tissue>
    </source>
</reference>
<keyword evidence="3" id="KW-1185">Reference proteome</keyword>
<gene>
    <name evidence="2" type="ORF">WA026_019856</name>
</gene>
<feature type="coiled-coil region" evidence="1">
    <location>
        <begin position="13"/>
        <end position="84"/>
    </location>
</feature>
<sequence>MSLKNPVMEENAKNSIERSMENITEKMKKTDEKMDTLAEQVCHIESDIFSEGETIQVNNLLQSVNEVKENYQSLRKELIEVQDLQKQLSSTLQSQLRIMQSKFNILKQKVVSGNYQNQSISRSQSIASTHTRQEYIGFETIE</sequence>
<organism evidence="2 3">
    <name type="scientific">Henosepilachna vigintioctopunctata</name>
    <dbReference type="NCBI Taxonomy" id="420089"/>
    <lineage>
        <taxon>Eukaryota</taxon>
        <taxon>Metazoa</taxon>
        <taxon>Ecdysozoa</taxon>
        <taxon>Arthropoda</taxon>
        <taxon>Hexapoda</taxon>
        <taxon>Insecta</taxon>
        <taxon>Pterygota</taxon>
        <taxon>Neoptera</taxon>
        <taxon>Endopterygota</taxon>
        <taxon>Coleoptera</taxon>
        <taxon>Polyphaga</taxon>
        <taxon>Cucujiformia</taxon>
        <taxon>Coccinelloidea</taxon>
        <taxon>Coccinellidae</taxon>
        <taxon>Epilachninae</taxon>
        <taxon>Epilachnini</taxon>
        <taxon>Henosepilachna</taxon>
    </lineage>
</organism>
<dbReference type="AlphaFoldDB" id="A0AAW1V9L5"/>
<dbReference type="Gene3D" id="6.10.250.1380">
    <property type="match status" value="1"/>
</dbReference>
<comment type="caution">
    <text evidence="2">The sequence shown here is derived from an EMBL/GenBank/DDBJ whole genome shotgun (WGS) entry which is preliminary data.</text>
</comment>
<keyword evidence="1" id="KW-0175">Coiled coil</keyword>
<accession>A0AAW1V9L5</accession>
<proteinExistence type="predicted"/>
<evidence type="ECO:0000313" key="2">
    <source>
        <dbReference type="EMBL" id="KAK9892406.1"/>
    </source>
</evidence>
<name>A0AAW1V9L5_9CUCU</name>
<evidence type="ECO:0000256" key="1">
    <source>
        <dbReference type="SAM" id="Coils"/>
    </source>
</evidence>
<evidence type="ECO:0000313" key="3">
    <source>
        <dbReference type="Proteomes" id="UP001431783"/>
    </source>
</evidence>